<dbReference type="InterPro" id="IPR047803">
    <property type="entry name" value="DCD1A/B-like"/>
</dbReference>
<sequence>MHILLKIAKWLTVGVLTLLIILAAGSYILYSSADMKQPDLSVSDLQELPLSIADSLRSYGDNTLVLNRQGLWELYVKGTPFERGVAIGRISEDLLYYQEKVFVDEIKKIIPSEKYLKFLRYFLVIFNRNLGEQIPEENREEIYGISLSCTDEFDAIGTPYERQLNYHAAHDIGHMMQAYMLVGCSSFGVWGSESAGSTLIIGRNFDFFVGEEFAKNKVVAFYNPDKGYKFASVCWIGMTGVLSGMNEAGLTVTINASQASIPTGSATPVSILARIILQYASTIDEAYKIAEAHETFVAESLLIGSAKDGKAVIIEKSPDEIGMYQSSSERIVCTNHYQSDVFENDSKNMDNIRTTDSDYRLHRMNELLDRAGKVDHQKAAGILRDTLGLQDKLIGLTNEKSINQFIAHHSVIFKPQELKMWVTTSPWQMGEFVMYDLAEIFGKMDSTKITVSSVDAALSIESDAGLFSGTYANVLDYRRIKDEIGSAMRKGETVDPQVLEIFLQTNAEYYYTYELLGDYYFSQDKPTEALRYWQTALTKEIPRLGDKENIEKKIRKNNRK</sequence>
<evidence type="ECO:0000256" key="1">
    <source>
        <dbReference type="SAM" id="Phobius"/>
    </source>
</evidence>
<keyword evidence="1" id="KW-0812">Transmembrane</keyword>
<evidence type="ECO:0000259" key="2">
    <source>
        <dbReference type="Pfam" id="PF03417"/>
    </source>
</evidence>
<dbReference type="Proteomes" id="UP000187464">
    <property type="component" value="Chromosome I"/>
</dbReference>
<name>A0A1R3TAC4_9BACT</name>
<dbReference type="STRING" id="1642647.PSM36_2771"/>
<dbReference type="AlphaFoldDB" id="A0A1R3TAC4"/>
<dbReference type="NCBIfam" id="NF040521">
    <property type="entry name" value="C45_proenzyme"/>
    <property type="match status" value="1"/>
</dbReference>
<gene>
    <name evidence="3" type="ORF">PSM36_2771</name>
</gene>
<keyword evidence="1" id="KW-0472">Membrane</keyword>
<dbReference type="RefSeq" id="WP_076931388.1">
    <property type="nucleotide sequence ID" value="NZ_LT605205.1"/>
</dbReference>
<evidence type="ECO:0000313" key="4">
    <source>
        <dbReference type="Proteomes" id="UP000187464"/>
    </source>
</evidence>
<organism evidence="3 4">
    <name type="scientific">Proteiniphilum saccharofermentans</name>
    <dbReference type="NCBI Taxonomy" id="1642647"/>
    <lineage>
        <taxon>Bacteria</taxon>
        <taxon>Pseudomonadati</taxon>
        <taxon>Bacteroidota</taxon>
        <taxon>Bacteroidia</taxon>
        <taxon>Bacteroidales</taxon>
        <taxon>Dysgonomonadaceae</taxon>
        <taxon>Proteiniphilum</taxon>
    </lineage>
</organism>
<feature type="domain" description="Peptidase C45 hydrolase" evidence="2">
    <location>
        <begin position="197"/>
        <end position="423"/>
    </location>
</feature>
<accession>A0A1R3TAC4</accession>
<dbReference type="InterPro" id="IPR005079">
    <property type="entry name" value="Peptidase_C45_hydrolase"/>
</dbReference>
<keyword evidence="4" id="KW-1185">Reference proteome</keyword>
<dbReference type="GO" id="GO:0016740">
    <property type="term" value="F:transferase activity"/>
    <property type="evidence" value="ECO:0007669"/>
    <property type="project" value="UniProtKB-KW"/>
</dbReference>
<dbReference type="PANTHER" id="PTHR35190:SF2">
    <property type="entry name" value="PROTEIN DCD1B"/>
    <property type="match status" value="1"/>
</dbReference>
<dbReference type="PANTHER" id="PTHR35190">
    <property type="entry name" value="PROTEIN DCD1B"/>
    <property type="match status" value="1"/>
</dbReference>
<evidence type="ECO:0000313" key="3">
    <source>
        <dbReference type="EMBL" id="SCD21567.1"/>
    </source>
</evidence>
<keyword evidence="3" id="KW-0808">Transferase</keyword>
<dbReference type="InterPro" id="IPR047794">
    <property type="entry name" value="C45_proenzyme-like"/>
</dbReference>
<dbReference type="KEGG" id="psac:PSM36_2771"/>
<protein>
    <submittedName>
        <fullName evidence="3">Acyl-coenzyme A:6-aminopenicillanic acid acyl-transferase</fullName>
    </submittedName>
</protein>
<proteinExistence type="predicted"/>
<feature type="transmembrane region" description="Helical" evidence="1">
    <location>
        <begin position="7"/>
        <end position="30"/>
    </location>
</feature>
<keyword evidence="1" id="KW-1133">Transmembrane helix</keyword>
<dbReference type="Gene3D" id="3.60.60.10">
    <property type="entry name" value="Penicillin V Acylase, Chain A"/>
    <property type="match status" value="1"/>
</dbReference>
<dbReference type="Pfam" id="PF03417">
    <property type="entry name" value="AAT"/>
    <property type="match status" value="1"/>
</dbReference>
<dbReference type="EMBL" id="LT605205">
    <property type="protein sequence ID" value="SCD21567.1"/>
    <property type="molecule type" value="Genomic_DNA"/>
</dbReference>
<reference evidence="3 4" key="1">
    <citation type="submission" date="2016-08" db="EMBL/GenBank/DDBJ databases">
        <authorList>
            <person name="Seilhamer J.J."/>
        </authorList>
    </citation>
    <scope>NUCLEOTIDE SEQUENCE [LARGE SCALE GENOMIC DNA]</scope>
    <source>
        <strain evidence="3">M3/6</strain>
    </source>
</reference>